<proteinExistence type="predicted"/>
<dbReference type="AlphaFoldDB" id="A0A2Z6PJD9"/>
<feature type="domain" description="SNF2 N-terminal" evidence="3">
    <location>
        <begin position="90"/>
        <end position="186"/>
    </location>
</feature>
<name>A0A2Z6PJD9_TRISU</name>
<dbReference type="PANTHER" id="PTHR47157">
    <property type="entry name" value="CHROMODOMAIN-HELICASE-DNA-BINDING PROTEIN 1-LIKE"/>
    <property type="match status" value="1"/>
</dbReference>
<sequence>MNLRYEQRLQVAAKIILDDDASTGDAPPSEEELGIRATLKPHQVEGVSWLTRRYKLGVNVVLDGIGQDTASYLIFKLFESAPIVTWAIFVTDGWVSEIVKYAPKLEVLKYVGDKDCRRSLRMKTHEHVTRQPTHNAILPFDVLLTSYDIALMDKDFLSQIPWQYAIIDEAQRLKNPSSKENKNEDELPVFKNLGSKRIKLVGWRKKRIKSIN</sequence>
<dbReference type="OrthoDB" id="5857104at2759"/>
<reference evidence="5" key="1">
    <citation type="journal article" date="2017" name="Front. Plant Sci.">
        <title>Climate Clever Clovers: New Paradigm to Reduce the Environmental Footprint of Ruminants by Breeding Low Methanogenic Forages Utilizing Haplotype Variation.</title>
        <authorList>
            <person name="Kaur P."/>
            <person name="Appels R."/>
            <person name="Bayer P.E."/>
            <person name="Keeble-Gagnere G."/>
            <person name="Wang J."/>
            <person name="Hirakawa H."/>
            <person name="Shirasawa K."/>
            <person name="Vercoe P."/>
            <person name="Stefanova K."/>
            <person name="Durmic Z."/>
            <person name="Nichols P."/>
            <person name="Revell C."/>
            <person name="Isobe S.N."/>
            <person name="Edwards D."/>
            <person name="Erskine W."/>
        </authorList>
    </citation>
    <scope>NUCLEOTIDE SEQUENCE [LARGE SCALE GENOMIC DNA]</scope>
    <source>
        <strain evidence="5">cv. Daliak</strain>
    </source>
</reference>
<dbReference type="Gene3D" id="3.40.50.10810">
    <property type="entry name" value="Tandem AAA-ATPase domain"/>
    <property type="match status" value="1"/>
</dbReference>
<keyword evidence="2" id="KW-0067">ATP-binding</keyword>
<dbReference type="InterPro" id="IPR031053">
    <property type="entry name" value="ALC1"/>
</dbReference>
<gene>
    <name evidence="4" type="ORF">TSUD_174550</name>
</gene>
<dbReference type="GO" id="GO:0003678">
    <property type="term" value="F:DNA helicase activity"/>
    <property type="evidence" value="ECO:0007669"/>
    <property type="project" value="InterPro"/>
</dbReference>
<evidence type="ECO:0000256" key="1">
    <source>
        <dbReference type="ARBA" id="ARBA00022741"/>
    </source>
</evidence>
<dbReference type="EMBL" id="DF974195">
    <property type="protein sequence ID" value="GAU46279.1"/>
    <property type="molecule type" value="Genomic_DNA"/>
</dbReference>
<dbReference type="InterPro" id="IPR000330">
    <property type="entry name" value="SNF2_N"/>
</dbReference>
<dbReference type="PANTHER" id="PTHR47157:SF1">
    <property type="entry name" value="CHROMODOMAIN-HELICASE-DNA-BINDING PROTEIN 1-LIKE"/>
    <property type="match status" value="1"/>
</dbReference>
<accession>A0A2Z6PJD9</accession>
<evidence type="ECO:0000256" key="2">
    <source>
        <dbReference type="ARBA" id="ARBA00022840"/>
    </source>
</evidence>
<dbReference type="InterPro" id="IPR027417">
    <property type="entry name" value="P-loop_NTPase"/>
</dbReference>
<evidence type="ECO:0000259" key="3">
    <source>
        <dbReference type="Pfam" id="PF00176"/>
    </source>
</evidence>
<keyword evidence="1" id="KW-0547">Nucleotide-binding</keyword>
<dbReference type="InterPro" id="IPR038718">
    <property type="entry name" value="SNF2-like_sf"/>
</dbReference>
<evidence type="ECO:0000313" key="5">
    <source>
        <dbReference type="Proteomes" id="UP000242715"/>
    </source>
</evidence>
<dbReference type="Proteomes" id="UP000242715">
    <property type="component" value="Unassembled WGS sequence"/>
</dbReference>
<evidence type="ECO:0000313" key="4">
    <source>
        <dbReference type="EMBL" id="GAU46279.1"/>
    </source>
</evidence>
<dbReference type="SUPFAM" id="SSF52540">
    <property type="entry name" value="P-loop containing nucleoside triphosphate hydrolases"/>
    <property type="match status" value="1"/>
</dbReference>
<organism evidence="4 5">
    <name type="scientific">Trifolium subterraneum</name>
    <name type="common">Subterranean clover</name>
    <dbReference type="NCBI Taxonomy" id="3900"/>
    <lineage>
        <taxon>Eukaryota</taxon>
        <taxon>Viridiplantae</taxon>
        <taxon>Streptophyta</taxon>
        <taxon>Embryophyta</taxon>
        <taxon>Tracheophyta</taxon>
        <taxon>Spermatophyta</taxon>
        <taxon>Magnoliopsida</taxon>
        <taxon>eudicotyledons</taxon>
        <taxon>Gunneridae</taxon>
        <taxon>Pentapetalae</taxon>
        <taxon>rosids</taxon>
        <taxon>fabids</taxon>
        <taxon>Fabales</taxon>
        <taxon>Fabaceae</taxon>
        <taxon>Papilionoideae</taxon>
        <taxon>50 kb inversion clade</taxon>
        <taxon>NPAAA clade</taxon>
        <taxon>Hologalegina</taxon>
        <taxon>IRL clade</taxon>
        <taxon>Trifolieae</taxon>
        <taxon>Trifolium</taxon>
    </lineage>
</organism>
<protein>
    <recommendedName>
        <fullName evidence="3">SNF2 N-terminal domain-containing protein</fullName>
    </recommendedName>
</protein>
<dbReference type="Pfam" id="PF00176">
    <property type="entry name" value="SNF2-rel_dom"/>
    <property type="match status" value="1"/>
</dbReference>
<dbReference type="GO" id="GO:0005524">
    <property type="term" value="F:ATP binding"/>
    <property type="evidence" value="ECO:0007669"/>
    <property type="project" value="UniProtKB-KW"/>
</dbReference>
<dbReference type="GO" id="GO:0006338">
    <property type="term" value="P:chromatin remodeling"/>
    <property type="evidence" value="ECO:0007669"/>
    <property type="project" value="InterPro"/>
</dbReference>
<dbReference type="GO" id="GO:0006281">
    <property type="term" value="P:DNA repair"/>
    <property type="evidence" value="ECO:0007669"/>
    <property type="project" value="InterPro"/>
</dbReference>
<keyword evidence="5" id="KW-1185">Reference proteome</keyword>